<feature type="transmembrane region" description="Helical" evidence="1">
    <location>
        <begin position="38"/>
        <end position="60"/>
    </location>
</feature>
<organism evidence="2 3">
    <name type="scientific">Streptomyces regalis</name>
    <dbReference type="NCBI Taxonomy" id="68262"/>
    <lineage>
        <taxon>Bacteria</taxon>
        <taxon>Bacillati</taxon>
        <taxon>Actinomycetota</taxon>
        <taxon>Actinomycetes</taxon>
        <taxon>Kitasatosporales</taxon>
        <taxon>Streptomycetaceae</taxon>
        <taxon>Streptomyces</taxon>
    </lineage>
</organism>
<evidence type="ECO:0000313" key="3">
    <source>
        <dbReference type="Proteomes" id="UP000053923"/>
    </source>
</evidence>
<evidence type="ECO:0008006" key="4">
    <source>
        <dbReference type="Google" id="ProtNLM"/>
    </source>
</evidence>
<dbReference type="AlphaFoldDB" id="A0A101JRA4"/>
<dbReference type="EMBL" id="LLZG01000254">
    <property type="protein sequence ID" value="KUL31619.1"/>
    <property type="molecule type" value="Genomic_DNA"/>
</dbReference>
<gene>
    <name evidence="2" type="ORF">ADL12_25120</name>
</gene>
<comment type="caution">
    <text evidence="2">The sequence shown here is derived from an EMBL/GenBank/DDBJ whole genome shotgun (WGS) entry which is preliminary data.</text>
</comment>
<keyword evidence="1" id="KW-0472">Membrane</keyword>
<dbReference type="RefSeq" id="WP_062705398.1">
    <property type="nucleotide sequence ID" value="NZ_LLZG01000254.1"/>
</dbReference>
<keyword evidence="1" id="KW-1133">Transmembrane helix</keyword>
<proteinExistence type="predicted"/>
<evidence type="ECO:0000313" key="2">
    <source>
        <dbReference type="EMBL" id="KUL31619.1"/>
    </source>
</evidence>
<name>A0A101JRA4_9ACTN</name>
<keyword evidence="1" id="KW-0812">Transmembrane</keyword>
<sequence length="67" mass="7040">MKKNWFVLGLGALLAFVGVGWTLQGLDVMKGSAMSGVTLWAVVGPIVAIVGLVVLGVGFARLRRVSR</sequence>
<reference evidence="3" key="1">
    <citation type="submission" date="2015-10" db="EMBL/GenBank/DDBJ databases">
        <authorList>
            <person name="Ju K.-S."/>
            <person name="Doroghazi J.R."/>
            <person name="Metcalf W.W."/>
        </authorList>
    </citation>
    <scope>NUCLEOTIDE SEQUENCE [LARGE SCALE GENOMIC DNA]</scope>
    <source>
        <strain evidence="3">NRRL 3151</strain>
    </source>
</reference>
<keyword evidence="3" id="KW-1185">Reference proteome</keyword>
<protein>
    <recommendedName>
        <fullName evidence="4">Integral membrane protein</fullName>
    </recommendedName>
</protein>
<dbReference type="Proteomes" id="UP000053923">
    <property type="component" value="Unassembled WGS sequence"/>
</dbReference>
<accession>A0A101JRA4</accession>
<evidence type="ECO:0000256" key="1">
    <source>
        <dbReference type="SAM" id="Phobius"/>
    </source>
</evidence>